<reference evidence="1 2" key="2">
    <citation type="submission" date="2017-09" db="EMBL/GenBank/DDBJ databases">
        <title>Bacillus patelloidae sp. nov., isolated from the intestinal tract of a marine limpet.</title>
        <authorList>
            <person name="Liu R."/>
            <person name="Dong C."/>
            <person name="Shao Z."/>
        </authorList>
    </citation>
    <scope>NUCLEOTIDE SEQUENCE [LARGE SCALE GENOMIC DNA]</scope>
    <source>
        <strain evidence="1 2">SA5d-4</strain>
    </source>
</reference>
<reference evidence="2" key="1">
    <citation type="submission" date="2017-08" db="EMBL/GenBank/DDBJ databases">
        <authorList>
            <person name="Huang Z."/>
        </authorList>
    </citation>
    <scope>NUCLEOTIDE SEQUENCE [LARGE SCALE GENOMIC DNA]</scope>
    <source>
        <strain evidence="2">SA5d-4</strain>
    </source>
</reference>
<dbReference type="SUPFAM" id="SSF53474">
    <property type="entry name" value="alpha/beta-Hydrolases"/>
    <property type="match status" value="1"/>
</dbReference>
<comment type="caution">
    <text evidence="1">The sequence shown here is derived from an EMBL/GenBank/DDBJ whole genome shotgun (WGS) entry which is preliminary data.</text>
</comment>
<dbReference type="InterPro" id="IPR050583">
    <property type="entry name" value="Mycobacterial_A85_antigen"/>
</dbReference>
<organism evidence="1 2">
    <name type="scientific">Lottiidibacillus patelloidae</name>
    <dbReference type="NCBI Taxonomy" id="2670334"/>
    <lineage>
        <taxon>Bacteria</taxon>
        <taxon>Bacillati</taxon>
        <taxon>Bacillota</taxon>
        <taxon>Bacilli</taxon>
        <taxon>Bacillales</taxon>
        <taxon>Bacillaceae</taxon>
        <taxon>Lottiidibacillus</taxon>
    </lineage>
</organism>
<dbReference type="Proteomes" id="UP000217083">
    <property type="component" value="Unassembled WGS sequence"/>
</dbReference>
<dbReference type="PANTHER" id="PTHR48098:SF6">
    <property type="entry name" value="FERRI-BACILLIBACTIN ESTERASE BESA"/>
    <property type="match status" value="1"/>
</dbReference>
<evidence type="ECO:0000313" key="1">
    <source>
        <dbReference type="EMBL" id="OZM56963.1"/>
    </source>
</evidence>
<gene>
    <name evidence="1" type="ORF">CIB95_09335</name>
</gene>
<accession>A0A263BTB8</accession>
<dbReference type="Gene3D" id="3.40.50.1820">
    <property type="entry name" value="alpha/beta hydrolase"/>
    <property type="match status" value="1"/>
</dbReference>
<dbReference type="Pfam" id="PF00756">
    <property type="entry name" value="Esterase"/>
    <property type="match status" value="1"/>
</dbReference>
<protein>
    <submittedName>
        <fullName evidence="1">Esterase</fullName>
    </submittedName>
</protein>
<name>A0A263BTB8_9BACI</name>
<sequence length="257" mass="29359">MIEVFPVKITAFNLERTIRVHLPEDYQKFDKTYPVLYMHDGQNLFSNEDAATKSGQSLELKKYLEEHPLDVIIVGIDSTEERANELCPWENGAFSRDVFGRTETYGGKGKDYVDFIVNELKPVIDEKYRTIVDRTFMVGISLGGLISVYAACTYPNIFTRIAGISTAFYANQEKMEELVSSVNLANVERFYLDCGTTEAGEDAVISENFLQSNEKVVNLLMEKEVKNFRFEVITGAKHHYDDFKKRIPDVLQYLLGD</sequence>
<dbReference type="PANTHER" id="PTHR48098">
    <property type="entry name" value="ENTEROCHELIN ESTERASE-RELATED"/>
    <property type="match status" value="1"/>
</dbReference>
<dbReference type="AlphaFoldDB" id="A0A263BTB8"/>
<evidence type="ECO:0000313" key="2">
    <source>
        <dbReference type="Proteomes" id="UP000217083"/>
    </source>
</evidence>
<dbReference type="RefSeq" id="WP_094924492.1">
    <property type="nucleotide sequence ID" value="NZ_NPIA01000004.1"/>
</dbReference>
<dbReference type="EMBL" id="NPIA01000004">
    <property type="protein sequence ID" value="OZM56963.1"/>
    <property type="molecule type" value="Genomic_DNA"/>
</dbReference>
<dbReference type="InterPro" id="IPR029058">
    <property type="entry name" value="AB_hydrolase_fold"/>
</dbReference>
<proteinExistence type="predicted"/>
<dbReference type="InterPro" id="IPR000801">
    <property type="entry name" value="Esterase-like"/>
</dbReference>
<keyword evidence="2" id="KW-1185">Reference proteome</keyword>